<dbReference type="PANTHER" id="PTHR46629">
    <property type="entry name" value="OS01G0917900 PROTEIN"/>
    <property type="match status" value="1"/>
</dbReference>
<name>A0A6A2XZV8_HIBSY</name>
<dbReference type="Proteomes" id="UP000436088">
    <property type="component" value="Unassembled WGS sequence"/>
</dbReference>
<dbReference type="SMART" id="SM00184">
    <property type="entry name" value="RING"/>
    <property type="match status" value="1"/>
</dbReference>
<feature type="region of interest" description="Disordered" evidence="2">
    <location>
        <begin position="1"/>
        <end position="70"/>
    </location>
</feature>
<evidence type="ECO:0000256" key="2">
    <source>
        <dbReference type="SAM" id="MobiDB-lite"/>
    </source>
</evidence>
<dbReference type="AlphaFoldDB" id="A0A6A2XZV8"/>
<evidence type="ECO:0000259" key="3">
    <source>
        <dbReference type="PROSITE" id="PS50089"/>
    </source>
</evidence>
<keyword evidence="5" id="KW-1185">Reference proteome</keyword>
<feature type="compositionally biased region" description="Basic and acidic residues" evidence="2">
    <location>
        <begin position="144"/>
        <end position="156"/>
    </location>
</feature>
<feature type="compositionally biased region" description="Low complexity" evidence="2">
    <location>
        <begin position="188"/>
        <end position="201"/>
    </location>
</feature>
<protein>
    <recommendedName>
        <fullName evidence="3">RING-type domain-containing protein</fullName>
    </recommendedName>
</protein>
<feature type="compositionally biased region" description="Basic and acidic residues" evidence="2">
    <location>
        <begin position="178"/>
        <end position="187"/>
    </location>
</feature>
<dbReference type="PROSITE" id="PS50089">
    <property type="entry name" value="ZF_RING_2"/>
    <property type="match status" value="1"/>
</dbReference>
<evidence type="ECO:0000256" key="1">
    <source>
        <dbReference type="PROSITE-ProRule" id="PRU00175"/>
    </source>
</evidence>
<accession>A0A6A2XZV8</accession>
<dbReference type="InterPro" id="IPR001841">
    <property type="entry name" value="Znf_RING"/>
</dbReference>
<feature type="compositionally biased region" description="Acidic residues" evidence="2">
    <location>
        <begin position="163"/>
        <end position="174"/>
    </location>
</feature>
<proteinExistence type="predicted"/>
<dbReference type="Pfam" id="PF13920">
    <property type="entry name" value="zf-C3HC4_3"/>
    <property type="match status" value="1"/>
</dbReference>
<dbReference type="SUPFAM" id="SSF57850">
    <property type="entry name" value="RING/U-box"/>
    <property type="match status" value="1"/>
</dbReference>
<dbReference type="EMBL" id="VEPZ02001436">
    <property type="protein sequence ID" value="KAE8673095.1"/>
    <property type="molecule type" value="Genomic_DNA"/>
</dbReference>
<reference evidence="4" key="1">
    <citation type="submission" date="2019-09" db="EMBL/GenBank/DDBJ databases">
        <title>Draft genome information of white flower Hibiscus syriacus.</title>
        <authorList>
            <person name="Kim Y.-M."/>
        </authorList>
    </citation>
    <scope>NUCLEOTIDE SEQUENCE [LARGE SCALE GENOMIC DNA]</scope>
    <source>
        <strain evidence="4">YM2019G1</strain>
    </source>
</reference>
<feature type="compositionally biased region" description="Basic and acidic residues" evidence="2">
    <location>
        <begin position="110"/>
        <end position="130"/>
    </location>
</feature>
<gene>
    <name evidence="4" type="ORF">F3Y22_tig00111812pilonHSYRG00186</name>
</gene>
<feature type="compositionally biased region" description="Basic and acidic residues" evidence="2">
    <location>
        <begin position="16"/>
        <end position="34"/>
    </location>
</feature>
<evidence type="ECO:0000313" key="5">
    <source>
        <dbReference type="Proteomes" id="UP000436088"/>
    </source>
</evidence>
<evidence type="ECO:0000313" key="4">
    <source>
        <dbReference type="EMBL" id="KAE8673095.1"/>
    </source>
</evidence>
<feature type="compositionally biased region" description="Acidic residues" evidence="2">
    <location>
        <begin position="227"/>
        <end position="250"/>
    </location>
</feature>
<dbReference type="InterPro" id="IPR013083">
    <property type="entry name" value="Znf_RING/FYVE/PHD"/>
</dbReference>
<keyword evidence="1" id="KW-0862">Zinc</keyword>
<comment type="caution">
    <text evidence="4">The sequence shown here is derived from an EMBL/GenBank/DDBJ whole genome shotgun (WGS) entry which is preliminary data.</text>
</comment>
<feature type="region of interest" description="Disordered" evidence="2">
    <location>
        <begin position="86"/>
        <end position="251"/>
    </location>
</feature>
<feature type="domain" description="RING-type" evidence="3">
    <location>
        <begin position="260"/>
        <end position="298"/>
    </location>
</feature>
<sequence>MPVNFPIKHKQSAPPSEKKKDKQSTPSTEKKKDIQSATPPAHSKAKQSEPPPAQIRTLPDVVPDDTSTKDKVGWKLFREKFLLKKAAGSAWTSSIRIPTSDVNDQGNRSQRRDISFVDANHTDDGGERVRAGKSRPQLARRTSVRFENHDPADDTVKPQNVPCDDDNNDEDDPLSEGHLIRKERSLSAREAVASQEAAEAIAKQEETENNGSSEGEEPVKMSLMDLLGDEYEDDEEEEEEEEEGEEEEEIVQSKGIEFTCSICNVNISSSAYMPCAHTFCRLCSKELSVQRGSCPLCTAYVSEILHIF</sequence>
<keyword evidence="1" id="KW-0863">Zinc-finger</keyword>
<keyword evidence="1" id="KW-0479">Metal-binding</keyword>
<organism evidence="4 5">
    <name type="scientific">Hibiscus syriacus</name>
    <name type="common">Rose of Sharon</name>
    <dbReference type="NCBI Taxonomy" id="106335"/>
    <lineage>
        <taxon>Eukaryota</taxon>
        <taxon>Viridiplantae</taxon>
        <taxon>Streptophyta</taxon>
        <taxon>Embryophyta</taxon>
        <taxon>Tracheophyta</taxon>
        <taxon>Spermatophyta</taxon>
        <taxon>Magnoliopsida</taxon>
        <taxon>eudicotyledons</taxon>
        <taxon>Gunneridae</taxon>
        <taxon>Pentapetalae</taxon>
        <taxon>rosids</taxon>
        <taxon>malvids</taxon>
        <taxon>Malvales</taxon>
        <taxon>Malvaceae</taxon>
        <taxon>Malvoideae</taxon>
        <taxon>Hibiscus</taxon>
    </lineage>
</organism>
<dbReference type="GO" id="GO:0008270">
    <property type="term" value="F:zinc ion binding"/>
    <property type="evidence" value="ECO:0007669"/>
    <property type="project" value="UniProtKB-KW"/>
</dbReference>
<feature type="compositionally biased region" description="Polar residues" evidence="2">
    <location>
        <begin position="90"/>
        <end position="108"/>
    </location>
</feature>
<dbReference type="Gene3D" id="3.30.40.10">
    <property type="entry name" value="Zinc/RING finger domain, C3HC4 (zinc finger)"/>
    <property type="match status" value="1"/>
</dbReference>